<reference evidence="2 3" key="1">
    <citation type="journal article" date="2010" name="Proc. Natl. Acad. Sci. U.S.A.">
        <title>Insights into evolution of multicellular fungi from the assembled chromosomes of the mushroom Coprinopsis cinerea (Coprinus cinereus).</title>
        <authorList>
            <person name="Stajich J.E."/>
            <person name="Wilke S.K."/>
            <person name="Ahren D."/>
            <person name="Au C.H."/>
            <person name="Birren B.W."/>
            <person name="Borodovsky M."/>
            <person name="Burns C."/>
            <person name="Canback B."/>
            <person name="Casselton L.A."/>
            <person name="Cheng C.K."/>
            <person name="Deng J."/>
            <person name="Dietrich F.S."/>
            <person name="Fargo D.C."/>
            <person name="Farman M.L."/>
            <person name="Gathman A.C."/>
            <person name="Goldberg J."/>
            <person name="Guigo R."/>
            <person name="Hoegger P.J."/>
            <person name="Hooker J.B."/>
            <person name="Huggins A."/>
            <person name="James T.Y."/>
            <person name="Kamada T."/>
            <person name="Kilaru S."/>
            <person name="Kodira C."/>
            <person name="Kues U."/>
            <person name="Kupfer D."/>
            <person name="Kwan H.S."/>
            <person name="Lomsadze A."/>
            <person name="Li W."/>
            <person name="Lilly W.W."/>
            <person name="Ma L.J."/>
            <person name="Mackey A.J."/>
            <person name="Manning G."/>
            <person name="Martin F."/>
            <person name="Muraguchi H."/>
            <person name="Natvig D.O."/>
            <person name="Palmerini H."/>
            <person name="Ramesh M.A."/>
            <person name="Rehmeyer C.J."/>
            <person name="Roe B.A."/>
            <person name="Shenoy N."/>
            <person name="Stanke M."/>
            <person name="Ter-Hovhannisyan V."/>
            <person name="Tunlid A."/>
            <person name="Velagapudi R."/>
            <person name="Vision T.J."/>
            <person name="Zeng Q."/>
            <person name="Zolan M.E."/>
            <person name="Pukkila P.J."/>
        </authorList>
    </citation>
    <scope>NUCLEOTIDE SEQUENCE [LARGE SCALE GENOMIC DNA]</scope>
    <source>
        <strain evidence="3">Okayama-7 / 130 / ATCC MYA-4618 / FGSC 9003</strain>
    </source>
</reference>
<dbReference type="OMA" id="LLVMICK"/>
<dbReference type="VEuPathDB" id="FungiDB:CC1G_05554"/>
<protein>
    <submittedName>
        <fullName evidence="2">Uncharacterized protein</fullName>
    </submittedName>
</protein>
<sequence length="399" mass="44633">MTIIPFISTVRFAFERPCSDMLWACGWAPLSNVNNSGSKIPGAATKGKGKFIFAHPRSISHRFLQMLRKVVSLALSLAVRGEASPLWPREDLITCATSSTAFVDSSIVEVDTNYRSRMDILWSCLSVIFACTWLSVHPNVCEAPSTWFRRTILRGKLMLIAIESPEVILLLSIRQWLGARRITRLFQQHVENEGVREGSLMEQDGNEGSGSRGQWRWTITHSHFLQMGGYVFREGGTTHHIDIAEILSDSERARLIRTSIRDRCDPEDDLLDRSKGDGLAKAAVFLHTLWFMTNCISRHIQGLEITKLELIAAGYAVSTGFTFLFWWNKPLDVQSPIVVDIPSNRSSTFTSSEAQGDNETQAIASEPSPEPKDEDEISIETNTSDLRAQSNIELLSATT</sequence>
<comment type="caution">
    <text evidence="2">The sequence shown here is derived from an EMBL/GenBank/DDBJ whole genome shotgun (WGS) entry which is preliminary data.</text>
</comment>
<dbReference type="HOGENOM" id="CLU_690809_0_0_1"/>
<evidence type="ECO:0000256" key="1">
    <source>
        <dbReference type="SAM" id="MobiDB-lite"/>
    </source>
</evidence>
<dbReference type="AlphaFoldDB" id="A8P1D3"/>
<keyword evidence="3" id="KW-1185">Reference proteome</keyword>
<dbReference type="InParanoid" id="A8P1D3"/>
<accession>A8P1D3</accession>
<dbReference type="PANTHER" id="PTHR35043:SF7">
    <property type="entry name" value="TRANSCRIPTION FACTOR DOMAIN-CONTAINING PROTEIN"/>
    <property type="match status" value="1"/>
</dbReference>
<dbReference type="Proteomes" id="UP000001861">
    <property type="component" value="Unassembled WGS sequence"/>
</dbReference>
<evidence type="ECO:0000313" key="3">
    <source>
        <dbReference type="Proteomes" id="UP000001861"/>
    </source>
</evidence>
<dbReference type="EMBL" id="AACS02000013">
    <property type="protein sequence ID" value="EAU83650.2"/>
    <property type="molecule type" value="Genomic_DNA"/>
</dbReference>
<dbReference type="RefSeq" id="XP_001838073.2">
    <property type="nucleotide sequence ID" value="XM_001838021.2"/>
</dbReference>
<feature type="compositionally biased region" description="Polar residues" evidence="1">
    <location>
        <begin position="346"/>
        <end position="363"/>
    </location>
</feature>
<dbReference type="OrthoDB" id="9451547at2759"/>
<dbReference type="KEGG" id="cci:CC1G_05554"/>
<dbReference type="eggNOG" id="ENOG502SI8N">
    <property type="taxonomic scope" value="Eukaryota"/>
</dbReference>
<gene>
    <name evidence="2" type="ORF">CC1G_05554</name>
</gene>
<evidence type="ECO:0000313" key="2">
    <source>
        <dbReference type="EMBL" id="EAU83650.2"/>
    </source>
</evidence>
<dbReference type="GeneID" id="6014642"/>
<proteinExistence type="predicted"/>
<organism evidence="2 3">
    <name type="scientific">Coprinopsis cinerea (strain Okayama-7 / 130 / ATCC MYA-4618 / FGSC 9003)</name>
    <name type="common">Inky cap fungus</name>
    <name type="synonym">Hormographiella aspergillata</name>
    <dbReference type="NCBI Taxonomy" id="240176"/>
    <lineage>
        <taxon>Eukaryota</taxon>
        <taxon>Fungi</taxon>
        <taxon>Dikarya</taxon>
        <taxon>Basidiomycota</taxon>
        <taxon>Agaricomycotina</taxon>
        <taxon>Agaricomycetes</taxon>
        <taxon>Agaricomycetidae</taxon>
        <taxon>Agaricales</taxon>
        <taxon>Agaricineae</taxon>
        <taxon>Psathyrellaceae</taxon>
        <taxon>Coprinopsis</taxon>
    </lineage>
</organism>
<feature type="region of interest" description="Disordered" evidence="1">
    <location>
        <begin position="346"/>
        <end position="383"/>
    </location>
</feature>
<dbReference type="PANTHER" id="PTHR35043">
    <property type="entry name" value="TRANSCRIPTION FACTOR DOMAIN-CONTAINING PROTEIN"/>
    <property type="match status" value="1"/>
</dbReference>
<name>A8P1D3_COPC7</name>